<dbReference type="InterPro" id="IPR045555">
    <property type="entry name" value="VMAP-M0"/>
</dbReference>
<dbReference type="InterPro" id="IPR045450">
    <property type="entry name" value="VMAP_C"/>
</dbReference>
<protein>
    <recommendedName>
        <fullName evidence="5">Serine protease</fullName>
    </recommendedName>
</protein>
<feature type="domain" description="vWA-MoxR associated protein middle region 0" evidence="1">
    <location>
        <begin position="228"/>
        <end position="317"/>
    </location>
</feature>
<dbReference type="Pfam" id="PF13365">
    <property type="entry name" value="Trypsin_2"/>
    <property type="match status" value="1"/>
</dbReference>
<evidence type="ECO:0000313" key="3">
    <source>
        <dbReference type="EMBL" id="GID66140.1"/>
    </source>
</evidence>
<keyword evidence="4" id="KW-1185">Reference proteome</keyword>
<reference evidence="3" key="1">
    <citation type="submission" date="2021-01" db="EMBL/GenBank/DDBJ databases">
        <title>Whole genome shotgun sequence of Actinoplanes cyaneus NBRC 14990.</title>
        <authorList>
            <person name="Komaki H."/>
            <person name="Tamura T."/>
        </authorList>
    </citation>
    <scope>NUCLEOTIDE SEQUENCE</scope>
    <source>
        <strain evidence="3">NBRC 14990</strain>
    </source>
</reference>
<feature type="domain" description="vWA-MoxR associated protein C-terminal" evidence="2">
    <location>
        <begin position="355"/>
        <end position="606"/>
    </location>
</feature>
<comment type="caution">
    <text evidence="3">The sequence shown here is derived from an EMBL/GenBank/DDBJ whole genome shotgun (WGS) entry which is preliminary data.</text>
</comment>
<gene>
    <name evidence="3" type="ORF">Acy02nite_40210</name>
</gene>
<dbReference type="Proteomes" id="UP000619479">
    <property type="component" value="Unassembled WGS sequence"/>
</dbReference>
<dbReference type="SUPFAM" id="SSF50494">
    <property type="entry name" value="Trypsin-like serine proteases"/>
    <property type="match status" value="1"/>
</dbReference>
<dbReference type="Pfam" id="PF20028">
    <property type="entry name" value="VMAP-C"/>
    <property type="match status" value="1"/>
</dbReference>
<proteinExistence type="predicted"/>
<dbReference type="RefSeq" id="WP_203742631.1">
    <property type="nucleotide sequence ID" value="NZ_BAAAUC010000043.1"/>
</dbReference>
<evidence type="ECO:0000259" key="1">
    <source>
        <dbReference type="Pfam" id="PF19916"/>
    </source>
</evidence>
<dbReference type="AlphaFoldDB" id="A0A919M1F4"/>
<dbReference type="InterPro" id="IPR009003">
    <property type="entry name" value="Peptidase_S1_PA"/>
</dbReference>
<evidence type="ECO:0000259" key="2">
    <source>
        <dbReference type="Pfam" id="PF20028"/>
    </source>
</evidence>
<organism evidence="3 4">
    <name type="scientific">Actinoplanes cyaneus</name>
    <dbReference type="NCBI Taxonomy" id="52696"/>
    <lineage>
        <taxon>Bacteria</taxon>
        <taxon>Bacillati</taxon>
        <taxon>Actinomycetota</taxon>
        <taxon>Actinomycetes</taxon>
        <taxon>Micromonosporales</taxon>
        <taxon>Micromonosporaceae</taxon>
        <taxon>Actinoplanes</taxon>
    </lineage>
</organism>
<dbReference type="Gene3D" id="2.40.10.120">
    <property type="match status" value="1"/>
</dbReference>
<evidence type="ECO:0000313" key="4">
    <source>
        <dbReference type="Proteomes" id="UP000619479"/>
    </source>
</evidence>
<evidence type="ECO:0008006" key="5">
    <source>
        <dbReference type="Google" id="ProtNLM"/>
    </source>
</evidence>
<name>A0A919M1F4_9ACTN</name>
<sequence length="624" mass="67779">MSGPTVVDQLTDHLRKCLVLISEPVGGSGFFIAPNMIVTCAHVAGGPGSRVTVRWRGQELRGLVRWGSAPGPGHEISPYPDVAVVEVELPEGSQQPVVWLDDHRPASSADFVALGHADVFGRSPERTTGRYTHGGEYAKMIRLVGDTVESGMSGGPVLNIETGGICGITKAARQVGQMSGGVAVLIRALRLIMPAEAYRALRRGHEAHHRRNHAWFRAAGNGTIEVRRESHLRELLAQLPPMGDDEYLADYRRVAGDPAAEPSHPLLDHGDVVAELAELARPSDGLPPVMAYTMLRARSARDSLAEQLVQWAMMTAQTSEDWERVQVTRSGAATAPAAGLSSVLVHVRPLGSNQQRYRCEIWKHDGVAVAALDLGGPDFSAGELWAHLREHLPRLARRTSGARAPMIELVLPIELLDEAVEHWPRPGRRTVSVLGLNNPVVVRAVERFELDPAEPDDEEVLANWQERWDALAGELIGVDAPTLKTVACEDRLDKEKLQAEIAQNRSLGTLVLPDTPQRWARLRTALDIGLDSGIPIMLWRRKGCGGETGVDHTGCAGSELGEAVARALLGVRRDDVPEQILQMRQLAAAEKGPECGNDVVLFWDDPGRRVNRALMTPPRGDAGG</sequence>
<accession>A0A919M1F4</accession>
<dbReference type="Pfam" id="PF19916">
    <property type="entry name" value="VMAP-M0"/>
    <property type="match status" value="1"/>
</dbReference>
<dbReference type="EMBL" id="BOMH01000030">
    <property type="protein sequence ID" value="GID66140.1"/>
    <property type="molecule type" value="Genomic_DNA"/>
</dbReference>